<reference evidence="6 7" key="1">
    <citation type="submission" date="2020-03" db="EMBL/GenBank/DDBJ databases">
        <title>Genomic Encyclopedia of Type Strains, Phase IV (KMG-IV): sequencing the most valuable type-strain genomes for metagenomic binning, comparative biology and taxonomic classification.</title>
        <authorList>
            <person name="Goeker M."/>
        </authorList>
    </citation>
    <scope>NUCLEOTIDE SEQUENCE [LARGE SCALE GENOMIC DNA]</scope>
    <source>
        <strain evidence="6 7">DSM 102865</strain>
    </source>
</reference>
<evidence type="ECO:0000256" key="1">
    <source>
        <dbReference type="ARBA" id="ARBA00001932"/>
    </source>
</evidence>
<dbReference type="InterPro" id="IPR002081">
    <property type="entry name" value="Cryptochrome/DNA_photolyase_1"/>
</dbReference>
<evidence type="ECO:0000313" key="7">
    <source>
        <dbReference type="Proteomes" id="UP001179181"/>
    </source>
</evidence>
<keyword evidence="3" id="KW-0285">Flavoprotein</keyword>
<dbReference type="InterPro" id="IPR005101">
    <property type="entry name" value="Cryptochr/Photolyase_FAD-bd"/>
</dbReference>
<dbReference type="InterPro" id="IPR036134">
    <property type="entry name" value="Crypto/Photolyase_FAD-like_sf"/>
</dbReference>
<dbReference type="Gene3D" id="1.10.579.10">
    <property type="entry name" value="DNA Cyclobutane Dipyrimidine Photolyase, subunit A, domain 3"/>
    <property type="match status" value="1"/>
</dbReference>
<gene>
    <name evidence="6" type="ORF">FHS68_000455</name>
</gene>
<dbReference type="Proteomes" id="UP001179181">
    <property type="component" value="Unassembled WGS sequence"/>
</dbReference>
<keyword evidence="7" id="KW-1185">Reference proteome</keyword>
<dbReference type="InterPro" id="IPR036155">
    <property type="entry name" value="Crypto/Photolyase_N_sf"/>
</dbReference>
<comment type="cofactor">
    <cofactor evidence="2">
        <name>FAD</name>
        <dbReference type="ChEBI" id="CHEBI:57692"/>
    </cofactor>
</comment>
<dbReference type="RefSeq" id="WP_167266867.1">
    <property type="nucleotide sequence ID" value="NZ_JAASQJ010000001.1"/>
</dbReference>
<dbReference type="PANTHER" id="PTHR11455:SF22">
    <property type="entry name" value="CRYPTOCHROME DASH"/>
    <property type="match status" value="1"/>
</dbReference>
<dbReference type="SUPFAM" id="SSF52425">
    <property type="entry name" value="Cryptochrome/photolyase, N-terminal domain"/>
    <property type="match status" value="1"/>
</dbReference>
<dbReference type="InterPro" id="IPR014729">
    <property type="entry name" value="Rossmann-like_a/b/a_fold"/>
</dbReference>
<feature type="domain" description="Photolyase/cryptochrome alpha/beta" evidence="5">
    <location>
        <begin position="3"/>
        <end position="137"/>
    </location>
</feature>
<dbReference type="GO" id="GO:0003904">
    <property type="term" value="F:deoxyribodipyrimidine photo-lyase activity"/>
    <property type="evidence" value="ECO:0007669"/>
    <property type="project" value="UniProtKB-EC"/>
</dbReference>
<evidence type="ECO:0000256" key="2">
    <source>
        <dbReference type="ARBA" id="ARBA00001974"/>
    </source>
</evidence>
<dbReference type="Pfam" id="PF03441">
    <property type="entry name" value="FAD_binding_7"/>
    <property type="match status" value="1"/>
</dbReference>
<keyword evidence="6" id="KW-0456">Lyase</keyword>
<evidence type="ECO:0000313" key="6">
    <source>
        <dbReference type="EMBL" id="NIJ51299.1"/>
    </source>
</evidence>
<evidence type="ECO:0000256" key="4">
    <source>
        <dbReference type="ARBA" id="ARBA00022827"/>
    </source>
</evidence>
<dbReference type="EC" id="4.1.99.3" evidence="6"/>
<accession>A0ABX0UGU8</accession>
<dbReference type="Pfam" id="PF00875">
    <property type="entry name" value="DNA_photolyase"/>
    <property type="match status" value="1"/>
</dbReference>
<sequence>MTQRIIYWFRNDLRLNDNEALFKAVQAAPEIIPVYVFDPRQFEKTRLGFRRTSALRAQFIIDCVSDLRNRLRERGGDLLIRIGEPERIVPKMAEDYGAEYVYTSKEIGPEETIIESSLSKNLKTGNVDIKLFWMDTLVHAVDLPFAIAKLPSNFPDFYKSIKNNLIIKNALSEPESFTLPQELEAGTLPTLPILGIDPKEILAFRLKRIPYFSGETQAISAFDNFLETNNTTGKDEKIADALTDSRLSEWLSLGCLSARSIYNHIQAQSGTARTDILIQDLLKRDYFHWILLRYGPRIFKPSGIKHDFSTQWTSDIAILNSWINGETTHEEINAIMLKLRTDGFLTSEERRISADYLVNSLGVNWTLGAMYFESCLLDYEVSVNWGKWNNIAGVGEY</sequence>
<comment type="caution">
    <text evidence="6">The sequence shown here is derived from an EMBL/GenBank/DDBJ whole genome shotgun (WGS) entry which is preliminary data.</text>
</comment>
<keyword evidence="4" id="KW-0274">FAD</keyword>
<comment type="cofactor">
    <cofactor evidence="1">
        <name>(6R)-5,10-methylene-5,6,7,8-tetrahydrofolate</name>
        <dbReference type="ChEBI" id="CHEBI:15636"/>
    </cofactor>
</comment>
<organism evidence="6 7">
    <name type="scientific">Dyadobacter arcticus</name>
    <dbReference type="NCBI Taxonomy" id="1078754"/>
    <lineage>
        <taxon>Bacteria</taxon>
        <taxon>Pseudomonadati</taxon>
        <taxon>Bacteroidota</taxon>
        <taxon>Cytophagia</taxon>
        <taxon>Cytophagales</taxon>
        <taxon>Spirosomataceae</taxon>
        <taxon>Dyadobacter</taxon>
    </lineage>
</organism>
<dbReference type="Gene3D" id="3.40.50.620">
    <property type="entry name" value="HUPs"/>
    <property type="match status" value="1"/>
</dbReference>
<proteinExistence type="predicted"/>
<dbReference type="PANTHER" id="PTHR11455">
    <property type="entry name" value="CRYPTOCHROME"/>
    <property type="match status" value="1"/>
</dbReference>
<dbReference type="EMBL" id="JAASQJ010000001">
    <property type="protein sequence ID" value="NIJ51299.1"/>
    <property type="molecule type" value="Genomic_DNA"/>
</dbReference>
<dbReference type="SUPFAM" id="SSF48173">
    <property type="entry name" value="Cryptochrome/photolyase FAD-binding domain"/>
    <property type="match status" value="1"/>
</dbReference>
<evidence type="ECO:0000256" key="3">
    <source>
        <dbReference type="ARBA" id="ARBA00022630"/>
    </source>
</evidence>
<dbReference type="Gene3D" id="1.25.40.80">
    <property type="match status" value="1"/>
</dbReference>
<dbReference type="InterPro" id="IPR006050">
    <property type="entry name" value="DNA_photolyase_N"/>
</dbReference>
<protein>
    <submittedName>
        <fullName evidence="6">Deoxyribodipyrimidine photo-lyase</fullName>
        <ecNumber evidence="6">4.1.99.3</ecNumber>
    </submittedName>
</protein>
<name>A0ABX0UGU8_9BACT</name>
<dbReference type="PROSITE" id="PS51645">
    <property type="entry name" value="PHR_CRY_ALPHA_BETA"/>
    <property type="match status" value="1"/>
</dbReference>
<evidence type="ECO:0000259" key="5">
    <source>
        <dbReference type="PROSITE" id="PS51645"/>
    </source>
</evidence>